<name>A0ACC2ANP9_DIPCM</name>
<dbReference type="EMBL" id="CM055111">
    <property type="protein sequence ID" value="KAJ7519126.1"/>
    <property type="molecule type" value="Genomic_DNA"/>
</dbReference>
<dbReference type="Proteomes" id="UP001162992">
    <property type="component" value="Chromosome 20"/>
</dbReference>
<evidence type="ECO:0000313" key="2">
    <source>
        <dbReference type="Proteomes" id="UP001162992"/>
    </source>
</evidence>
<gene>
    <name evidence="1" type="ORF">O6H91_20G024100</name>
</gene>
<sequence length="169" mass="19105">MAQFIKQNEVVDSKVAHVQPYTPHFGAHLTVHSEVSDSSSWKKEHPDIANRLKKGKECLPGAGECDFKRPPMKACHRGEKEEMDTRHPRAQSWLSPYTRISSSSEAYPHLISQQSQQLAVENPFSLFAYPFGHMKINVNGESVWNAAVADHAFSHMDQLFGPESRSVYK</sequence>
<evidence type="ECO:0000313" key="1">
    <source>
        <dbReference type="EMBL" id="KAJ7519126.1"/>
    </source>
</evidence>
<organism evidence="1 2">
    <name type="scientific">Diphasiastrum complanatum</name>
    <name type="common">Issler's clubmoss</name>
    <name type="synonym">Lycopodium complanatum</name>
    <dbReference type="NCBI Taxonomy" id="34168"/>
    <lineage>
        <taxon>Eukaryota</taxon>
        <taxon>Viridiplantae</taxon>
        <taxon>Streptophyta</taxon>
        <taxon>Embryophyta</taxon>
        <taxon>Tracheophyta</taxon>
        <taxon>Lycopodiopsida</taxon>
        <taxon>Lycopodiales</taxon>
        <taxon>Lycopodiaceae</taxon>
        <taxon>Lycopodioideae</taxon>
        <taxon>Diphasiastrum</taxon>
    </lineage>
</organism>
<accession>A0ACC2ANP9</accession>
<proteinExistence type="predicted"/>
<protein>
    <submittedName>
        <fullName evidence="1">Uncharacterized protein</fullName>
    </submittedName>
</protein>
<reference evidence="2" key="1">
    <citation type="journal article" date="2024" name="Proc. Natl. Acad. Sci. U.S.A.">
        <title>Extraordinary preservation of gene collinearity over three hundred million years revealed in homosporous lycophytes.</title>
        <authorList>
            <person name="Li C."/>
            <person name="Wickell D."/>
            <person name="Kuo L.Y."/>
            <person name="Chen X."/>
            <person name="Nie B."/>
            <person name="Liao X."/>
            <person name="Peng D."/>
            <person name="Ji J."/>
            <person name="Jenkins J."/>
            <person name="Williams M."/>
            <person name="Shu S."/>
            <person name="Plott C."/>
            <person name="Barry K."/>
            <person name="Rajasekar S."/>
            <person name="Grimwood J."/>
            <person name="Han X."/>
            <person name="Sun S."/>
            <person name="Hou Z."/>
            <person name="He W."/>
            <person name="Dai G."/>
            <person name="Sun C."/>
            <person name="Schmutz J."/>
            <person name="Leebens-Mack J.H."/>
            <person name="Li F.W."/>
            <person name="Wang L."/>
        </authorList>
    </citation>
    <scope>NUCLEOTIDE SEQUENCE [LARGE SCALE GENOMIC DNA]</scope>
    <source>
        <strain evidence="2">cv. PW_Plant_1</strain>
    </source>
</reference>
<keyword evidence="2" id="KW-1185">Reference proteome</keyword>
<comment type="caution">
    <text evidence="1">The sequence shown here is derived from an EMBL/GenBank/DDBJ whole genome shotgun (WGS) entry which is preliminary data.</text>
</comment>